<evidence type="ECO:0000313" key="4">
    <source>
        <dbReference type="Proteomes" id="UP001595457"/>
    </source>
</evidence>
<feature type="domain" description="WCX" evidence="2">
    <location>
        <begin position="249"/>
        <end position="323"/>
    </location>
</feature>
<keyword evidence="4" id="KW-1185">Reference proteome</keyword>
<proteinExistence type="predicted"/>
<evidence type="ECO:0000259" key="2">
    <source>
        <dbReference type="Pfam" id="PF25583"/>
    </source>
</evidence>
<protein>
    <submittedName>
        <fullName evidence="3">Helix-turn-helix transcriptional regulator</fullName>
    </submittedName>
</protein>
<dbReference type="PANTHER" id="PTHR34580:SF1">
    <property type="entry name" value="PROTEIN PAFC"/>
    <property type="match status" value="1"/>
</dbReference>
<organism evidence="3 4">
    <name type="scientific">Azotobacter bryophylli</name>
    <dbReference type="NCBI Taxonomy" id="1986537"/>
    <lineage>
        <taxon>Bacteria</taxon>
        <taxon>Pseudomonadati</taxon>
        <taxon>Pseudomonadota</taxon>
        <taxon>Gammaproteobacteria</taxon>
        <taxon>Pseudomonadales</taxon>
        <taxon>Pseudomonadaceae</taxon>
        <taxon>Azotobacter</taxon>
    </lineage>
</organism>
<sequence length="329" mass="37318">MRKRGELLLRLLPLKSQAMDTATLHERLKEQGVTVSPRTIQRDLDRLAKDYPHIHREDTGSGYRWWADRALSRLSLLPTDAMNLTMIMDHAARFGMQAQVENLAALRDYARAILKDARPAEDWAKKVVSTTRFITLRPSRIDPAILSILQHALLDDYAVEAMYLKRGAQEPKTYRLKPLGLSYQDSNIYLSCVFQGHKPGDPPRALPLHRFVSVRTIREDIPAPEGFDINSVEARRSLVDLKSDVPVGLHLRLGKEMYERLVENPLTEDQELLPESDGRWLMTGTLHLSQGLKLWLLSQGDMLEVVAPIALREEIAATVARMAALYQGT</sequence>
<comment type="caution">
    <text evidence="3">The sequence shown here is derived from an EMBL/GenBank/DDBJ whole genome shotgun (WGS) entry which is preliminary data.</text>
</comment>
<dbReference type="Pfam" id="PF25583">
    <property type="entry name" value="WCX"/>
    <property type="match status" value="1"/>
</dbReference>
<dbReference type="PROSITE" id="PS52050">
    <property type="entry name" value="WYL"/>
    <property type="match status" value="1"/>
</dbReference>
<dbReference type="EMBL" id="JBHRSJ010000029">
    <property type="protein sequence ID" value="MFC2973261.1"/>
    <property type="molecule type" value="Genomic_DNA"/>
</dbReference>
<reference evidence="4" key="1">
    <citation type="journal article" date="2019" name="Int. J. Syst. Evol. Microbiol.">
        <title>The Global Catalogue of Microorganisms (GCM) 10K type strain sequencing project: providing services to taxonomists for standard genome sequencing and annotation.</title>
        <authorList>
            <consortium name="The Broad Institute Genomics Platform"/>
            <consortium name="The Broad Institute Genome Sequencing Center for Infectious Disease"/>
            <person name="Wu L."/>
            <person name="Ma J."/>
        </authorList>
    </citation>
    <scope>NUCLEOTIDE SEQUENCE [LARGE SCALE GENOMIC DNA]</scope>
    <source>
        <strain evidence="4">KCTC 62195</strain>
    </source>
</reference>
<dbReference type="Pfam" id="PF13280">
    <property type="entry name" value="WYL"/>
    <property type="match status" value="1"/>
</dbReference>
<dbReference type="InterPro" id="IPR057727">
    <property type="entry name" value="WCX_dom"/>
</dbReference>
<name>A0ABV7AVI8_9GAMM</name>
<dbReference type="PANTHER" id="PTHR34580">
    <property type="match status" value="1"/>
</dbReference>
<accession>A0ABV7AVI8</accession>
<feature type="domain" description="WYL" evidence="1">
    <location>
        <begin position="145"/>
        <end position="215"/>
    </location>
</feature>
<evidence type="ECO:0000313" key="3">
    <source>
        <dbReference type="EMBL" id="MFC2973261.1"/>
    </source>
</evidence>
<dbReference type="InterPro" id="IPR026881">
    <property type="entry name" value="WYL_dom"/>
</dbReference>
<evidence type="ECO:0000259" key="1">
    <source>
        <dbReference type="Pfam" id="PF13280"/>
    </source>
</evidence>
<dbReference type="RefSeq" id="WP_377815055.1">
    <property type="nucleotide sequence ID" value="NZ_JBHRSJ010000029.1"/>
</dbReference>
<dbReference type="Proteomes" id="UP001595457">
    <property type="component" value="Unassembled WGS sequence"/>
</dbReference>
<dbReference type="InterPro" id="IPR051534">
    <property type="entry name" value="CBASS_pafABC_assoc_protein"/>
</dbReference>
<gene>
    <name evidence="3" type="ORF">ACFOJE_13685</name>
</gene>